<evidence type="ECO:0000256" key="6">
    <source>
        <dbReference type="ARBA" id="ARBA00016919"/>
    </source>
</evidence>
<proteinExistence type="inferred from homology"/>
<feature type="domain" description="Pterin-binding" evidence="13">
    <location>
        <begin position="25"/>
        <end position="278"/>
    </location>
</feature>
<dbReference type="GO" id="GO:0005829">
    <property type="term" value="C:cytosol"/>
    <property type="evidence" value="ECO:0007669"/>
    <property type="project" value="TreeGrafter"/>
</dbReference>
<dbReference type="UniPathway" id="UPA00077">
    <property type="reaction ID" value="UER00156"/>
</dbReference>
<comment type="cofactor">
    <cofactor evidence="2 12">
        <name>Mg(2+)</name>
        <dbReference type="ChEBI" id="CHEBI:18420"/>
    </cofactor>
</comment>
<dbReference type="RefSeq" id="WP_058482842.1">
    <property type="nucleotide sequence ID" value="NZ_CAAAII010000002.1"/>
</dbReference>
<reference evidence="14 15" key="1">
    <citation type="submission" date="2015-11" db="EMBL/GenBank/DDBJ databases">
        <title>Genomic analysis of 38 Legionella species identifies large and diverse effector repertoires.</title>
        <authorList>
            <person name="Burstein D."/>
            <person name="Amaro F."/>
            <person name="Zusman T."/>
            <person name="Lifshitz Z."/>
            <person name="Cohen O."/>
            <person name="Gilbert J.A."/>
            <person name="Pupko T."/>
            <person name="Shuman H.A."/>
            <person name="Segal G."/>
        </authorList>
    </citation>
    <scope>NUCLEOTIDE SEQUENCE [LARGE SCALE GENOMIC DNA]</scope>
    <source>
        <strain evidence="14 15">Mt.St.Helens-9</strain>
    </source>
</reference>
<dbReference type="STRING" id="452.Lspi_0903"/>
<evidence type="ECO:0000256" key="1">
    <source>
        <dbReference type="ARBA" id="ARBA00000012"/>
    </source>
</evidence>
<evidence type="ECO:0000256" key="8">
    <source>
        <dbReference type="ARBA" id="ARBA00022723"/>
    </source>
</evidence>
<dbReference type="AlphaFoldDB" id="A0A0W0Z6G5"/>
<gene>
    <name evidence="14" type="primary">folP</name>
    <name evidence="14" type="ORF">Lspi_0903</name>
</gene>
<keyword evidence="9 12" id="KW-0460">Magnesium</keyword>
<comment type="function">
    <text evidence="12">Catalyzes the condensation of para-aminobenzoate (pABA) with 6-hydroxymethyl-7,8-dihydropterin diphosphate (DHPt-PP) to form 7,8-dihydropteroate (H2Pte), the immediate precursor of folate derivatives.</text>
</comment>
<dbReference type="InterPro" id="IPR011005">
    <property type="entry name" value="Dihydropteroate_synth-like_sf"/>
</dbReference>
<comment type="caution">
    <text evidence="14">The sequence shown here is derived from an EMBL/GenBank/DDBJ whole genome shotgun (WGS) entry which is preliminary data.</text>
</comment>
<dbReference type="GO" id="GO:0004156">
    <property type="term" value="F:dihydropteroate synthase activity"/>
    <property type="evidence" value="ECO:0007669"/>
    <property type="project" value="UniProtKB-EC"/>
</dbReference>
<dbReference type="GO" id="GO:0046656">
    <property type="term" value="P:folic acid biosynthetic process"/>
    <property type="evidence" value="ECO:0007669"/>
    <property type="project" value="UniProtKB-KW"/>
</dbReference>
<evidence type="ECO:0000256" key="2">
    <source>
        <dbReference type="ARBA" id="ARBA00001946"/>
    </source>
</evidence>
<dbReference type="NCBIfam" id="TIGR01496">
    <property type="entry name" value="DHPS"/>
    <property type="match status" value="1"/>
</dbReference>
<dbReference type="PATRIC" id="fig|452.5.peg.986"/>
<keyword evidence="7 12" id="KW-0808">Transferase</keyword>
<keyword evidence="15" id="KW-1185">Reference proteome</keyword>
<dbReference type="Pfam" id="PF00809">
    <property type="entry name" value="Pterin_bind"/>
    <property type="match status" value="1"/>
</dbReference>
<evidence type="ECO:0000313" key="15">
    <source>
        <dbReference type="Proteomes" id="UP000054877"/>
    </source>
</evidence>
<dbReference type="PROSITE" id="PS00793">
    <property type="entry name" value="DHPS_2"/>
    <property type="match status" value="1"/>
</dbReference>
<dbReference type="Proteomes" id="UP000054877">
    <property type="component" value="Unassembled WGS sequence"/>
</dbReference>
<dbReference type="InterPro" id="IPR045031">
    <property type="entry name" value="DHP_synth-like"/>
</dbReference>
<evidence type="ECO:0000256" key="3">
    <source>
        <dbReference type="ARBA" id="ARBA00004763"/>
    </source>
</evidence>
<dbReference type="SUPFAM" id="SSF51717">
    <property type="entry name" value="Dihydropteroate synthetase-like"/>
    <property type="match status" value="1"/>
</dbReference>
<dbReference type="Gene3D" id="3.20.20.20">
    <property type="entry name" value="Dihydropteroate synthase-like"/>
    <property type="match status" value="1"/>
</dbReference>
<dbReference type="InterPro" id="IPR000489">
    <property type="entry name" value="Pterin-binding_dom"/>
</dbReference>
<comment type="catalytic activity">
    <reaction evidence="1">
        <text>(7,8-dihydropterin-6-yl)methyl diphosphate + 4-aminobenzoate = 7,8-dihydropteroate + diphosphate</text>
        <dbReference type="Rhea" id="RHEA:19949"/>
        <dbReference type="ChEBI" id="CHEBI:17836"/>
        <dbReference type="ChEBI" id="CHEBI:17839"/>
        <dbReference type="ChEBI" id="CHEBI:33019"/>
        <dbReference type="ChEBI" id="CHEBI:72950"/>
        <dbReference type="EC" id="2.5.1.15"/>
    </reaction>
</comment>
<evidence type="ECO:0000313" key="14">
    <source>
        <dbReference type="EMBL" id="KTD64736.1"/>
    </source>
</evidence>
<evidence type="ECO:0000256" key="7">
    <source>
        <dbReference type="ARBA" id="ARBA00022679"/>
    </source>
</evidence>
<evidence type="ECO:0000256" key="9">
    <source>
        <dbReference type="ARBA" id="ARBA00022842"/>
    </source>
</evidence>
<dbReference type="GO" id="GO:0046654">
    <property type="term" value="P:tetrahydrofolate biosynthetic process"/>
    <property type="evidence" value="ECO:0007669"/>
    <property type="project" value="UniProtKB-UniPathway"/>
</dbReference>
<dbReference type="CDD" id="cd00739">
    <property type="entry name" value="DHPS"/>
    <property type="match status" value="1"/>
</dbReference>
<dbReference type="PANTHER" id="PTHR20941:SF1">
    <property type="entry name" value="FOLIC ACID SYNTHESIS PROTEIN FOL1"/>
    <property type="match status" value="1"/>
</dbReference>
<dbReference type="EMBL" id="LNYX01000012">
    <property type="protein sequence ID" value="KTD64736.1"/>
    <property type="molecule type" value="Genomic_DNA"/>
</dbReference>
<accession>A0A0W0Z6G5</accession>
<organism evidence="14 15">
    <name type="scientific">Legionella spiritensis</name>
    <dbReference type="NCBI Taxonomy" id="452"/>
    <lineage>
        <taxon>Bacteria</taxon>
        <taxon>Pseudomonadati</taxon>
        <taxon>Pseudomonadota</taxon>
        <taxon>Gammaproteobacteria</taxon>
        <taxon>Legionellales</taxon>
        <taxon>Legionellaceae</taxon>
        <taxon>Legionella</taxon>
    </lineage>
</organism>
<evidence type="ECO:0000256" key="10">
    <source>
        <dbReference type="ARBA" id="ARBA00022909"/>
    </source>
</evidence>
<dbReference type="PANTHER" id="PTHR20941">
    <property type="entry name" value="FOLATE SYNTHESIS PROTEINS"/>
    <property type="match status" value="1"/>
</dbReference>
<protein>
    <recommendedName>
        <fullName evidence="6 12">Dihydropteroate synthase</fullName>
        <shortName evidence="12">DHPS</shortName>
        <ecNumber evidence="5 12">2.5.1.15</ecNumber>
    </recommendedName>
    <alternativeName>
        <fullName evidence="11 12">Dihydropteroate pyrophosphorylase</fullName>
    </alternativeName>
</protein>
<keyword evidence="10 12" id="KW-0289">Folate biosynthesis</keyword>
<evidence type="ECO:0000256" key="4">
    <source>
        <dbReference type="ARBA" id="ARBA00009503"/>
    </source>
</evidence>
<comment type="pathway">
    <text evidence="3 12">Cofactor biosynthesis; tetrahydrofolate biosynthesis; 7,8-dihydrofolate from 2-amino-4-hydroxy-6-hydroxymethyl-7,8-dihydropteridine diphosphate and 4-aminobenzoate: step 1/2.</text>
</comment>
<dbReference type="EC" id="2.5.1.15" evidence="5 12"/>
<keyword evidence="8 12" id="KW-0479">Metal-binding</keyword>
<dbReference type="PROSITE" id="PS00792">
    <property type="entry name" value="DHPS_1"/>
    <property type="match status" value="1"/>
</dbReference>
<comment type="similarity">
    <text evidence="4 12">Belongs to the DHPS family.</text>
</comment>
<evidence type="ECO:0000256" key="12">
    <source>
        <dbReference type="RuleBase" id="RU361205"/>
    </source>
</evidence>
<name>A0A0W0Z6G5_LEGSP</name>
<sequence length="294" mass="32130">MNNQYFLNWLHNYSNAPDTTYVQKPLLMGILNITPDSFSDGGCFTNPDAALEQALRMVEAGADIIDVGGESSRPGALSVTSEQEIDRIVPVIERIRRESDVCLSIDTTKADVMCAGIEAGANLINDISALSGDGSLEMAARLAVPVCLMHMRGKPATMQENPYYSKDIVEEINDFFIERMTACLQAGIPRERLILDPGFGFGKTVQHNLQLTRHIQGFRIHGLPILLGASRKSTLGTVLNKAVDERLMAGIAIAVYAGLQGVAIIRTHDVDETSQALSMLDAMMQVNIEHDEVR</sequence>
<evidence type="ECO:0000256" key="11">
    <source>
        <dbReference type="ARBA" id="ARBA00030193"/>
    </source>
</evidence>
<dbReference type="FunFam" id="3.20.20.20:FF:000006">
    <property type="entry name" value="Dihydropteroate synthase"/>
    <property type="match status" value="1"/>
</dbReference>
<evidence type="ECO:0000256" key="5">
    <source>
        <dbReference type="ARBA" id="ARBA00012458"/>
    </source>
</evidence>
<evidence type="ECO:0000259" key="13">
    <source>
        <dbReference type="PROSITE" id="PS50972"/>
    </source>
</evidence>
<dbReference type="GO" id="GO:0046872">
    <property type="term" value="F:metal ion binding"/>
    <property type="evidence" value="ECO:0007669"/>
    <property type="project" value="UniProtKB-KW"/>
</dbReference>
<dbReference type="InterPro" id="IPR006390">
    <property type="entry name" value="DHP_synth_dom"/>
</dbReference>
<dbReference type="PROSITE" id="PS50972">
    <property type="entry name" value="PTERIN_BINDING"/>
    <property type="match status" value="1"/>
</dbReference>